<protein>
    <submittedName>
        <fullName evidence="2">Uncharacterized protein</fullName>
    </submittedName>
</protein>
<reference evidence="2" key="1">
    <citation type="journal article" date="2015" name="Nature">
        <title>Complex archaea that bridge the gap between prokaryotes and eukaryotes.</title>
        <authorList>
            <person name="Spang A."/>
            <person name="Saw J.H."/>
            <person name="Jorgensen S.L."/>
            <person name="Zaremba-Niedzwiedzka K."/>
            <person name="Martijn J."/>
            <person name="Lind A.E."/>
            <person name="van Eijk R."/>
            <person name="Schleper C."/>
            <person name="Guy L."/>
            <person name="Ettema T.J."/>
        </authorList>
    </citation>
    <scope>NUCLEOTIDE SEQUENCE</scope>
</reference>
<organism evidence="2">
    <name type="scientific">marine sediment metagenome</name>
    <dbReference type="NCBI Taxonomy" id="412755"/>
    <lineage>
        <taxon>unclassified sequences</taxon>
        <taxon>metagenomes</taxon>
        <taxon>ecological metagenomes</taxon>
    </lineage>
</organism>
<name>A0A0F9ETC1_9ZZZZ</name>
<dbReference type="EMBL" id="LAZR01035596">
    <property type="protein sequence ID" value="KKL27093.1"/>
    <property type="molecule type" value="Genomic_DNA"/>
</dbReference>
<accession>A0A0F9ETC1</accession>
<proteinExistence type="predicted"/>
<sequence length="43" mass="4884">EHVEDQKEAKREKRLDSNWTPHSLSLGVGLPHPPLVTPRILTT</sequence>
<evidence type="ECO:0000313" key="2">
    <source>
        <dbReference type="EMBL" id="KKL27093.1"/>
    </source>
</evidence>
<gene>
    <name evidence="2" type="ORF">LCGC14_2388650</name>
</gene>
<feature type="non-terminal residue" evidence="2">
    <location>
        <position position="1"/>
    </location>
</feature>
<feature type="region of interest" description="Disordered" evidence="1">
    <location>
        <begin position="1"/>
        <end position="43"/>
    </location>
</feature>
<comment type="caution">
    <text evidence="2">The sequence shown here is derived from an EMBL/GenBank/DDBJ whole genome shotgun (WGS) entry which is preliminary data.</text>
</comment>
<dbReference type="AlphaFoldDB" id="A0A0F9ETC1"/>
<evidence type="ECO:0000256" key="1">
    <source>
        <dbReference type="SAM" id="MobiDB-lite"/>
    </source>
</evidence>
<feature type="compositionally biased region" description="Basic and acidic residues" evidence="1">
    <location>
        <begin position="1"/>
        <end position="16"/>
    </location>
</feature>